<dbReference type="GO" id="GO:0034501">
    <property type="term" value="P:protein localization to kinetochore"/>
    <property type="evidence" value="ECO:0007669"/>
    <property type="project" value="InterPro"/>
</dbReference>
<dbReference type="PANTHER" id="PTHR16520">
    <property type="entry name" value="KINETOCHORE SCAFFOLD 1"/>
    <property type="match status" value="1"/>
</dbReference>
<dbReference type="Proteomes" id="UP000694406">
    <property type="component" value="Unplaced"/>
</dbReference>
<reference evidence="3" key="1">
    <citation type="submission" date="2025-08" db="UniProtKB">
        <authorList>
            <consortium name="Ensembl"/>
        </authorList>
    </citation>
    <scope>IDENTIFICATION</scope>
</reference>
<sequence length="367" mass="42483">MSFQLRGFGAELNKMKSCFTKKSKILAHKGKAKLYVKLVHHAKVQFEKLQSRLAKMDELLKEMDSCLFALEKETATLDYSELDANYAMEEYETKVKHIERELENYKSQQDNLQRGQSDLCDKKQQIISEINQLQRDVRSCQELTEKYNFSEWVIKEWNDHQAVFTFLYDSIELTVGFKCPLDDATFRNKLYWEIVSLNFETLLDETKAAPTAKLVHKLIFQFIDSQESWQKKCSTVHQLSQMLHDLSLVVNRCQLLGEEIEFLNKWGGKFYLLKTEVNNTNVSFLFSSSTPFAKFEVELSLSANYPTSPIVFTIQKCTGNLGHDEISVILSSVPVGADYLKRMVNQISFHLLQYSSAILINKRATVQ</sequence>
<accession>A0A8C5SIH7</accession>
<feature type="domain" description="Knl1 C-terminal RWD" evidence="2">
    <location>
        <begin position="93"/>
        <end position="257"/>
    </location>
</feature>
<dbReference type="PANTHER" id="PTHR16520:SF3">
    <property type="entry name" value="KINETOCHORE SCAFFOLD 1"/>
    <property type="match status" value="1"/>
</dbReference>
<feature type="coiled-coil region" evidence="1">
    <location>
        <begin position="88"/>
        <end position="143"/>
    </location>
</feature>
<dbReference type="Pfam" id="PF18210">
    <property type="entry name" value="Knl1_RWD_C"/>
    <property type="match status" value="1"/>
</dbReference>
<dbReference type="GeneTree" id="ENSGT00410000025918"/>
<dbReference type="AlphaFoldDB" id="A0A8C5SIH7"/>
<evidence type="ECO:0000313" key="4">
    <source>
        <dbReference type="Proteomes" id="UP000694406"/>
    </source>
</evidence>
<protein>
    <recommendedName>
        <fullName evidence="2">Knl1 C-terminal RWD domain-containing protein</fullName>
    </recommendedName>
</protein>
<dbReference type="Ensembl" id="ENSLLTT00000018732.1">
    <property type="protein sequence ID" value="ENSLLTP00000018055.1"/>
    <property type="gene ID" value="ENSLLTG00000013678.1"/>
</dbReference>
<proteinExistence type="predicted"/>
<evidence type="ECO:0000256" key="1">
    <source>
        <dbReference type="SAM" id="Coils"/>
    </source>
</evidence>
<organism evidence="3 4">
    <name type="scientific">Laticauda laticaudata</name>
    <name type="common">Blue-ringed sea krait</name>
    <name type="synonym">Blue-lipped sea krait</name>
    <dbReference type="NCBI Taxonomy" id="8630"/>
    <lineage>
        <taxon>Eukaryota</taxon>
        <taxon>Metazoa</taxon>
        <taxon>Chordata</taxon>
        <taxon>Craniata</taxon>
        <taxon>Vertebrata</taxon>
        <taxon>Euteleostomi</taxon>
        <taxon>Lepidosauria</taxon>
        <taxon>Squamata</taxon>
        <taxon>Bifurcata</taxon>
        <taxon>Unidentata</taxon>
        <taxon>Episquamata</taxon>
        <taxon>Toxicofera</taxon>
        <taxon>Serpentes</taxon>
        <taxon>Colubroidea</taxon>
        <taxon>Elapidae</taxon>
        <taxon>Laticaudinae</taxon>
        <taxon>Laticauda</taxon>
    </lineage>
</organism>
<evidence type="ECO:0000313" key="3">
    <source>
        <dbReference type="Ensembl" id="ENSLLTP00000018055.1"/>
    </source>
</evidence>
<reference evidence="3" key="2">
    <citation type="submission" date="2025-09" db="UniProtKB">
        <authorList>
            <consortium name="Ensembl"/>
        </authorList>
    </citation>
    <scope>IDENTIFICATION</scope>
</reference>
<dbReference type="GO" id="GO:0005634">
    <property type="term" value="C:nucleus"/>
    <property type="evidence" value="ECO:0007669"/>
    <property type="project" value="TreeGrafter"/>
</dbReference>
<dbReference type="CDD" id="cd22817">
    <property type="entry name" value="DRWD-N_Knl1"/>
    <property type="match status" value="1"/>
</dbReference>
<keyword evidence="4" id="KW-1185">Reference proteome</keyword>
<dbReference type="InterPro" id="IPR037388">
    <property type="entry name" value="Blinkin"/>
</dbReference>
<name>A0A8C5SIH7_LATLA</name>
<dbReference type="GO" id="GO:0008608">
    <property type="term" value="P:attachment of spindle microtubules to kinetochore"/>
    <property type="evidence" value="ECO:0007669"/>
    <property type="project" value="InterPro"/>
</dbReference>
<keyword evidence="1" id="KW-0175">Coiled coil</keyword>
<evidence type="ECO:0000259" key="2">
    <source>
        <dbReference type="Pfam" id="PF18210"/>
    </source>
</evidence>
<dbReference type="InterPro" id="IPR040850">
    <property type="entry name" value="Knl1_RWD_C"/>
</dbReference>